<reference evidence="4 5" key="1">
    <citation type="submission" date="2019-08" db="EMBL/GenBank/DDBJ databases">
        <authorList>
            <person name="Chen S.-C."/>
            <person name="Lai M.-C."/>
            <person name="You Y.-T."/>
        </authorList>
    </citation>
    <scope>NUCLEOTIDE SEQUENCE [LARGE SCALE GENOMIC DNA]</scope>
    <source>
        <strain evidence="4 5">P2F9704a</strain>
    </source>
</reference>
<keyword evidence="5" id="KW-1185">Reference proteome</keyword>
<feature type="domain" description="5'-Nucleotidase C-terminal" evidence="3">
    <location>
        <begin position="316"/>
        <end position="501"/>
    </location>
</feature>
<evidence type="ECO:0000256" key="1">
    <source>
        <dbReference type="ARBA" id="ARBA00022729"/>
    </source>
</evidence>
<dbReference type="AlphaFoldDB" id="A0ABD4TML2"/>
<sequence length="541" mass="58744">MPSPRSTLLIAAIIIGIILFAALTFPQPAMEREIHLTILTTSNLKSRIFPPGVEEGIDSPGLEAIAETANRIRSKEEYSLLLSSGDDLIGAIYSLFHGEPEYRGMTQAGYDAVCPGNHEFGFGESGYARAVGYAGFPIVSANMICSNETLNQTIRPWTIIEQNDLRIGIFGLMTPRLSSIAPIGPGIVVTDPLEAAEDAIKSLQEADVDVIICLSHMGEAEDTRLAENVAGLHVIIGGHDHIVLQKEVPNPDNRIIPIVQAGQYGDNLGILRLTLRDREMITWSFEVLKPDGKDASVSAILAPFITSYKNEMKKPIGEITYPLDTRKLIVRGGEATVGDLITDAWRDWFPEADIAFINGGSIRGDRIFPAGPVSWGMMQEILPFGSELVLVHMTEKEIQETLEISASALRVPGDESFAGERPPTGGFLQVSGIRFTIDTEGEPFCGTYDGKNLTEIMTPGGRVSGIEVLGTFGWDELKQGQNYTVVVNSWLASGGDGHYALAEAAGPKFAGTTVRDIDPVIVAIKRQSMENADWSKRIHIL</sequence>
<name>A0ABD4TML2_9EURY</name>
<evidence type="ECO:0000313" key="5">
    <source>
        <dbReference type="Proteomes" id="UP001524383"/>
    </source>
</evidence>
<proteinExistence type="predicted"/>
<gene>
    <name evidence="4" type="ORF">FTO68_08485</name>
</gene>
<dbReference type="RefSeq" id="WP_255332977.1">
    <property type="nucleotide sequence ID" value="NZ_VOTZ01000018.1"/>
</dbReference>
<feature type="domain" description="Calcineurin-like phosphoesterase" evidence="2">
    <location>
        <begin position="61"/>
        <end position="242"/>
    </location>
</feature>
<dbReference type="Gene3D" id="3.60.21.10">
    <property type="match status" value="1"/>
</dbReference>
<dbReference type="SUPFAM" id="SSF55816">
    <property type="entry name" value="5'-nucleotidase (syn. UDP-sugar hydrolase), C-terminal domain"/>
    <property type="match status" value="1"/>
</dbReference>
<dbReference type="EMBL" id="VOTZ01000018">
    <property type="protein sequence ID" value="MCQ1539013.1"/>
    <property type="molecule type" value="Genomic_DNA"/>
</dbReference>
<dbReference type="Pfam" id="PF00149">
    <property type="entry name" value="Metallophos"/>
    <property type="match status" value="1"/>
</dbReference>
<dbReference type="InterPro" id="IPR036907">
    <property type="entry name" value="5'-Nucleotdase_C_sf"/>
</dbReference>
<dbReference type="PANTHER" id="PTHR11575:SF24">
    <property type="entry name" value="5'-NUCLEOTIDASE"/>
    <property type="match status" value="1"/>
</dbReference>
<dbReference type="InterPro" id="IPR004843">
    <property type="entry name" value="Calcineurin-like_PHP"/>
</dbReference>
<dbReference type="PANTHER" id="PTHR11575">
    <property type="entry name" value="5'-NUCLEOTIDASE-RELATED"/>
    <property type="match status" value="1"/>
</dbReference>
<accession>A0ABD4TML2</accession>
<evidence type="ECO:0000259" key="3">
    <source>
        <dbReference type="Pfam" id="PF02872"/>
    </source>
</evidence>
<keyword evidence="1" id="KW-0732">Signal</keyword>
<organism evidence="4 5">
    <name type="scientific">Methanocalculus taiwanensis</name>
    <dbReference type="NCBI Taxonomy" id="106207"/>
    <lineage>
        <taxon>Archaea</taxon>
        <taxon>Methanobacteriati</taxon>
        <taxon>Methanobacteriota</taxon>
        <taxon>Stenosarchaea group</taxon>
        <taxon>Methanomicrobia</taxon>
        <taxon>Methanomicrobiales</taxon>
        <taxon>Methanocalculaceae</taxon>
        <taxon>Methanocalculus</taxon>
    </lineage>
</organism>
<dbReference type="InterPro" id="IPR029052">
    <property type="entry name" value="Metallo-depent_PP-like"/>
</dbReference>
<evidence type="ECO:0000313" key="4">
    <source>
        <dbReference type="EMBL" id="MCQ1539013.1"/>
    </source>
</evidence>
<dbReference type="SUPFAM" id="SSF56300">
    <property type="entry name" value="Metallo-dependent phosphatases"/>
    <property type="match status" value="1"/>
</dbReference>
<protein>
    <submittedName>
        <fullName evidence="4">Bifunctional metallophosphatase/5'-nucleotidase</fullName>
    </submittedName>
</protein>
<dbReference type="InterPro" id="IPR006179">
    <property type="entry name" value="5_nucleotidase/apyrase"/>
</dbReference>
<comment type="caution">
    <text evidence="4">The sequence shown here is derived from an EMBL/GenBank/DDBJ whole genome shotgun (WGS) entry which is preliminary data.</text>
</comment>
<dbReference type="Proteomes" id="UP001524383">
    <property type="component" value="Unassembled WGS sequence"/>
</dbReference>
<dbReference type="PRINTS" id="PR01607">
    <property type="entry name" value="APYRASEFAMLY"/>
</dbReference>
<dbReference type="Gene3D" id="3.90.780.10">
    <property type="entry name" value="5'-Nucleotidase, C-terminal domain"/>
    <property type="match status" value="1"/>
</dbReference>
<dbReference type="InterPro" id="IPR008334">
    <property type="entry name" value="5'-Nucleotdase_C"/>
</dbReference>
<evidence type="ECO:0000259" key="2">
    <source>
        <dbReference type="Pfam" id="PF00149"/>
    </source>
</evidence>
<dbReference type="Pfam" id="PF02872">
    <property type="entry name" value="5_nucleotid_C"/>
    <property type="match status" value="1"/>
</dbReference>